<reference evidence="5 6" key="2">
    <citation type="journal article" date="2021" name="Genomics">
        <title>High-quality reference genome for Clonorchis sinensis.</title>
        <authorList>
            <person name="Young N.D."/>
            <person name="Stroehlein A.J."/>
            <person name="Kinkar L."/>
            <person name="Wang T."/>
            <person name="Sohn W.M."/>
            <person name="Chang B.C.H."/>
            <person name="Kaur P."/>
            <person name="Weisz D."/>
            <person name="Dudchenko O."/>
            <person name="Aiden E.L."/>
            <person name="Korhonen P.K."/>
            <person name="Gasser R.B."/>
        </authorList>
    </citation>
    <scope>NUCLEOTIDE SEQUENCE [LARGE SCALE GENOMIC DNA]</scope>
    <source>
        <strain evidence="5">Cs-k2</strain>
    </source>
</reference>
<keyword evidence="4" id="KW-0472">Membrane</keyword>
<keyword evidence="3" id="KW-1133">Transmembrane helix</keyword>
<evidence type="ECO:0000313" key="6">
    <source>
        <dbReference type="Proteomes" id="UP000286415"/>
    </source>
</evidence>
<proteinExistence type="predicted"/>
<dbReference type="STRING" id="79923.A0A419PGA7"/>
<organism evidence="5 6">
    <name type="scientific">Clonorchis sinensis</name>
    <name type="common">Chinese liver fluke</name>
    <dbReference type="NCBI Taxonomy" id="79923"/>
    <lineage>
        <taxon>Eukaryota</taxon>
        <taxon>Metazoa</taxon>
        <taxon>Spiralia</taxon>
        <taxon>Lophotrochozoa</taxon>
        <taxon>Platyhelminthes</taxon>
        <taxon>Trematoda</taxon>
        <taxon>Digenea</taxon>
        <taxon>Opisthorchiida</taxon>
        <taxon>Opisthorchiata</taxon>
        <taxon>Opisthorchiidae</taxon>
        <taxon>Clonorchis</taxon>
    </lineage>
</organism>
<evidence type="ECO:0000256" key="2">
    <source>
        <dbReference type="ARBA" id="ARBA00022692"/>
    </source>
</evidence>
<gene>
    <name evidence="5" type="ORF">CSKR_200067</name>
</gene>
<evidence type="ECO:0000256" key="1">
    <source>
        <dbReference type="ARBA" id="ARBA00004141"/>
    </source>
</evidence>
<comment type="caution">
    <text evidence="5">The sequence shown here is derived from an EMBL/GenBank/DDBJ whole genome shotgun (WGS) entry which is preliminary data.</text>
</comment>
<comment type="subcellular location">
    <subcellularLocation>
        <location evidence="1">Membrane</location>
        <topology evidence="1">Multi-pass membrane protein</topology>
    </subcellularLocation>
</comment>
<evidence type="ECO:0000256" key="3">
    <source>
        <dbReference type="ARBA" id="ARBA00022989"/>
    </source>
</evidence>
<sequence length="419" mass="46805">MCDSMRSDVTGPLWTLMNKRERTKHHSFAQRKYLYGRCNLVNVRQPYPVDNELNSQATRETISIWTTMEESLVRRVSMLPYFHLSFIFTLLISASFGLSFNVLAISERFRDCPVLNLSFVMFWFHGAICCIQLCLGVFTLVLLVAVSCSCRCPRQRMQSPRAMSHLVTAVGPTGRFFVHHSACFSISSKSYPSTPLGIGMPPEFEVATFRGCCAHTLRSQRMGWLQPVAIITVMLLVAHLATLIWACSHYMGLHSPQSSFASLVTNLFVEAKVNPRDATPPQDKMYSLTVKECWHRIQTDLKCCGAIRFTDWVTNSSSQGVPVSLADVLPPSCYCSSSSVDLCQAPYTVALSKGMVTDLGCISPLRTRIGDHFFIIIVTAPATFVLVLTTFLIDLTFTLRTAHLLLSQSETSSTIDGYE</sequence>
<dbReference type="InterPro" id="IPR018499">
    <property type="entry name" value="Tetraspanin/Peripherin"/>
</dbReference>
<dbReference type="GO" id="GO:0016020">
    <property type="term" value="C:membrane"/>
    <property type="evidence" value="ECO:0007669"/>
    <property type="project" value="UniProtKB-SubCell"/>
</dbReference>
<evidence type="ECO:0000256" key="4">
    <source>
        <dbReference type="ARBA" id="ARBA00023136"/>
    </source>
</evidence>
<protein>
    <submittedName>
        <fullName evidence="5">Uncharacterized protein</fullName>
    </submittedName>
</protein>
<keyword evidence="6" id="KW-1185">Reference proteome</keyword>
<dbReference type="EMBL" id="NIRI02000076">
    <property type="protein sequence ID" value="KAG5441838.1"/>
    <property type="molecule type" value="Genomic_DNA"/>
</dbReference>
<dbReference type="InParanoid" id="A0A419PGA7"/>
<reference evidence="5 6" key="1">
    <citation type="journal article" date="2018" name="Biotechnol. Adv.">
        <title>Improved genomic resources and new bioinformatic workflow for the carcinogenic parasite Clonorchis sinensis: Biotechnological implications.</title>
        <authorList>
            <person name="Wang D."/>
            <person name="Korhonen P.K."/>
            <person name="Gasser R.B."/>
            <person name="Young N.D."/>
        </authorList>
    </citation>
    <scope>NUCLEOTIDE SEQUENCE [LARGE SCALE GENOMIC DNA]</scope>
    <source>
        <strain evidence="5">Cs-k2</strain>
    </source>
</reference>
<accession>A0A419PGA7</accession>
<dbReference type="Proteomes" id="UP000286415">
    <property type="component" value="Unassembled WGS sequence"/>
</dbReference>
<dbReference type="OrthoDB" id="9993879at2759"/>
<dbReference type="InterPro" id="IPR008952">
    <property type="entry name" value="Tetraspanin_EC2_sf"/>
</dbReference>
<name>A0A419PGA7_CLOSI</name>
<keyword evidence="2" id="KW-0812">Transmembrane</keyword>
<evidence type="ECO:0000313" key="5">
    <source>
        <dbReference type="EMBL" id="KAG5441838.1"/>
    </source>
</evidence>
<dbReference type="Pfam" id="PF00335">
    <property type="entry name" value="Tetraspanin"/>
    <property type="match status" value="1"/>
</dbReference>
<dbReference type="Gene3D" id="1.10.1450.10">
    <property type="entry name" value="Tetraspanin"/>
    <property type="match status" value="1"/>
</dbReference>
<dbReference type="AlphaFoldDB" id="A0A419PGA7"/>
<dbReference type="SUPFAM" id="SSF48652">
    <property type="entry name" value="Tetraspanin"/>
    <property type="match status" value="1"/>
</dbReference>